<dbReference type="SUPFAM" id="SSF49879">
    <property type="entry name" value="SMAD/FHA domain"/>
    <property type="match status" value="1"/>
</dbReference>
<dbReference type="InterPro" id="IPR050923">
    <property type="entry name" value="Cell_Proc_Reg/RNA_Proc"/>
</dbReference>
<reference evidence="2" key="1">
    <citation type="submission" date="2020-05" db="EMBL/GenBank/DDBJ databases">
        <authorList>
            <person name="Chiriac C."/>
            <person name="Salcher M."/>
            <person name="Ghai R."/>
            <person name="Kavagutti S V."/>
        </authorList>
    </citation>
    <scope>NUCLEOTIDE SEQUENCE</scope>
</reference>
<accession>A0A6J6FI42</accession>
<evidence type="ECO:0000259" key="1">
    <source>
        <dbReference type="PROSITE" id="PS50006"/>
    </source>
</evidence>
<proteinExistence type="predicted"/>
<organism evidence="2">
    <name type="scientific">freshwater metagenome</name>
    <dbReference type="NCBI Taxonomy" id="449393"/>
    <lineage>
        <taxon>unclassified sequences</taxon>
        <taxon>metagenomes</taxon>
        <taxon>ecological metagenomes</taxon>
    </lineage>
</organism>
<gene>
    <name evidence="2" type="ORF">UFOPK1775_00180</name>
</gene>
<dbReference type="Gene3D" id="2.60.200.20">
    <property type="match status" value="1"/>
</dbReference>
<feature type="domain" description="FHA" evidence="1">
    <location>
        <begin position="77"/>
        <end position="126"/>
    </location>
</feature>
<dbReference type="Pfam" id="PF00498">
    <property type="entry name" value="FHA"/>
    <property type="match status" value="1"/>
</dbReference>
<dbReference type="EMBL" id="CAEZUB010000009">
    <property type="protein sequence ID" value="CAB4584088.1"/>
    <property type="molecule type" value="Genomic_DNA"/>
</dbReference>
<dbReference type="PANTHER" id="PTHR23308">
    <property type="entry name" value="NUCLEAR INHIBITOR OF PROTEIN PHOSPHATASE-1"/>
    <property type="match status" value="1"/>
</dbReference>
<dbReference type="InterPro" id="IPR000253">
    <property type="entry name" value="FHA_dom"/>
</dbReference>
<dbReference type="SMART" id="SM00240">
    <property type="entry name" value="FHA"/>
    <property type="match status" value="1"/>
</dbReference>
<evidence type="ECO:0000313" key="2">
    <source>
        <dbReference type="EMBL" id="CAB4584088.1"/>
    </source>
</evidence>
<protein>
    <submittedName>
        <fullName evidence="2">Unannotated protein</fullName>
    </submittedName>
</protein>
<sequence length="153" mass="16410">MKQEPKNSELTTTLHLGVRSVVDASPEDAISALLSSMDPQSASAIQAIIDGNDDRSMVVIHRGPGKGARFLIAEENCSIGRSSESAIFLDDVTVSRAHAQITKKTNGFEILDLGSLNGTYVNNGSVQSAQLKTGDEIQIGKFHLIFIQAKSRN</sequence>
<dbReference type="InterPro" id="IPR008984">
    <property type="entry name" value="SMAD_FHA_dom_sf"/>
</dbReference>
<dbReference type="AlphaFoldDB" id="A0A6J6FI42"/>
<dbReference type="PROSITE" id="PS50006">
    <property type="entry name" value="FHA_DOMAIN"/>
    <property type="match status" value="1"/>
</dbReference>
<name>A0A6J6FI42_9ZZZZ</name>